<keyword evidence="6" id="KW-1185">Reference proteome</keyword>
<evidence type="ECO:0000313" key="5">
    <source>
        <dbReference type="EMBL" id="KTC97208.1"/>
    </source>
</evidence>
<organism evidence="5 6">
    <name type="scientific">Legionella geestiana</name>
    <dbReference type="NCBI Taxonomy" id="45065"/>
    <lineage>
        <taxon>Bacteria</taxon>
        <taxon>Pseudomonadati</taxon>
        <taxon>Pseudomonadota</taxon>
        <taxon>Gammaproteobacteria</taxon>
        <taxon>Legionellales</taxon>
        <taxon>Legionellaceae</taxon>
        <taxon>Legionella</taxon>
    </lineage>
</organism>
<accession>A0A0W0TNW3</accession>
<name>A0A0W0TNW3_9GAMM</name>
<evidence type="ECO:0000256" key="3">
    <source>
        <dbReference type="ARBA" id="ARBA00023169"/>
    </source>
</evidence>
<dbReference type="GO" id="GO:0000271">
    <property type="term" value="P:polysaccharide biosynthetic process"/>
    <property type="evidence" value="ECO:0007669"/>
    <property type="project" value="UniProtKB-KW"/>
</dbReference>
<dbReference type="EMBL" id="LNYC01000072">
    <property type="protein sequence ID" value="KTC97208.1"/>
    <property type="molecule type" value="Genomic_DNA"/>
</dbReference>
<evidence type="ECO:0000259" key="4">
    <source>
        <dbReference type="Pfam" id="PF11380"/>
    </source>
</evidence>
<dbReference type="GO" id="GO:0016772">
    <property type="term" value="F:transferase activity, transferring phosphorus-containing groups"/>
    <property type="evidence" value="ECO:0007669"/>
    <property type="project" value="InterPro"/>
</dbReference>
<dbReference type="RefSeq" id="WP_058387120.1">
    <property type="nucleotide sequence ID" value="NZ_CAAAHN010000002.1"/>
</dbReference>
<dbReference type="PATRIC" id="fig|45065.4.peg.2026"/>
<dbReference type="PANTHER" id="PTHR24045:SF0">
    <property type="entry name" value="N-ACETYLGLUCOSAMINE-1-PHOSPHOTRANSFERASE SUBUNITS ALPHA_BETA"/>
    <property type="match status" value="1"/>
</dbReference>
<comment type="caution">
    <text evidence="5">The sequence shown here is derived from an EMBL/GenBank/DDBJ whole genome shotgun (WGS) entry which is preliminary data.</text>
</comment>
<dbReference type="InterPro" id="IPR047141">
    <property type="entry name" value="Stealth"/>
</dbReference>
<protein>
    <submittedName>
        <fullName evidence="5">Capsular polysaccharide phosphotransferase cps12A</fullName>
        <ecNumber evidence="5">2.7.-.-</ecNumber>
    </submittedName>
</protein>
<dbReference type="STRING" id="45065.Lgee_1869"/>
<reference evidence="5 6" key="1">
    <citation type="submission" date="2015-11" db="EMBL/GenBank/DDBJ databases">
        <title>Genomic analysis of 38 Legionella species identifies large and diverse effector repertoires.</title>
        <authorList>
            <person name="Burstein D."/>
            <person name="Amaro F."/>
            <person name="Zusman T."/>
            <person name="Lifshitz Z."/>
            <person name="Cohen O."/>
            <person name="Gilbert J.A."/>
            <person name="Pupko T."/>
            <person name="Shuman H.A."/>
            <person name="Segal G."/>
        </authorList>
    </citation>
    <scope>NUCLEOTIDE SEQUENCE [LARGE SCALE GENOMIC DNA]</scope>
    <source>
        <strain evidence="5 6">ATCC 49504</strain>
    </source>
</reference>
<evidence type="ECO:0000313" key="6">
    <source>
        <dbReference type="Proteomes" id="UP000054785"/>
    </source>
</evidence>
<gene>
    <name evidence="5" type="ORF">Lgee_1869</name>
</gene>
<proteinExistence type="inferred from homology"/>
<evidence type="ECO:0000256" key="2">
    <source>
        <dbReference type="ARBA" id="ARBA00022679"/>
    </source>
</evidence>
<sequence length="347" mass="40245">MHIPLPPIDAVITWVDGHCPRHRQKLQHYLHTHQLVRPETAAPTRYNQCGEITYSIRSLLHFAPWIRTIYVITDTQTPDILHELADTALKDRIQLIDHRVIFSGFEHCLPTFNSLSIETMLWRIPDLSERFIYLNDDCFLIKPTAPQDFFNGSRLIARGDWKTQSHAKWMTRISQYAGLSPKKVDMHRFMQESAARQNGWTRRFFHLPHAPFALHKHLFETMSEEPGCAYFANATYPFRTMEQHWVISRAIHLALKTDSAHIDNRLQSVTVNAACYAPEKIWRRLHDAANHPTTAFLCVQSLDLGSEHLRADIIKWLEQVIPMPVLKKTESREEGKKEAALCMEAAL</sequence>
<feature type="domain" description="Stealth protein CR2 conserved region 2" evidence="4">
    <location>
        <begin position="45"/>
        <end position="153"/>
    </location>
</feature>
<dbReference type="AlphaFoldDB" id="A0A0W0TNW3"/>
<dbReference type="Proteomes" id="UP000054785">
    <property type="component" value="Unassembled WGS sequence"/>
</dbReference>
<dbReference type="Pfam" id="PF11380">
    <property type="entry name" value="Stealth_CR2"/>
    <property type="match status" value="1"/>
</dbReference>
<dbReference type="EC" id="2.7.-.-" evidence="5"/>
<comment type="similarity">
    <text evidence="1">Belongs to the stealth family.</text>
</comment>
<dbReference type="InterPro" id="IPR021520">
    <property type="entry name" value="Stealth_CR2"/>
</dbReference>
<evidence type="ECO:0000256" key="1">
    <source>
        <dbReference type="ARBA" id="ARBA00007583"/>
    </source>
</evidence>
<keyword evidence="3" id="KW-0270">Exopolysaccharide synthesis</keyword>
<dbReference type="PANTHER" id="PTHR24045">
    <property type="match status" value="1"/>
</dbReference>
<keyword evidence="2 5" id="KW-0808">Transferase</keyword>